<feature type="binding site" evidence="8">
    <location>
        <position position="170"/>
    </location>
    <ligand>
        <name>Mn(2+)</name>
        <dbReference type="ChEBI" id="CHEBI:29035"/>
    </ligand>
</feature>
<keyword evidence="8" id="KW-0533">Nickel</keyword>
<dbReference type="Proteomes" id="UP001223261">
    <property type="component" value="Chromosome"/>
</dbReference>
<evidence type="ECO:0000256" key="5">
    <source>
        <dbReference type="ARBA" id="ARBA00023211"/>
    </source>
</evidence>
<evidence type="ECO:0000256" key="9">
    <source>
        <dbReference type="PIRSR" id="PIRSR601088-4"/>
    </source>
</evidence>
<dbReference type="GO" id="GO:0046872">
    <property type="term" value="F:metal ion binding"/>
    <property type="evidence" value="ECO:0007669"/>
    <property type="project" value="UniProtKB-KW"/>
</dbReference>
<evidence type="ECO:0000256" key="8">
    <source>
        <dbReference type="PIRSR" id="PIRSR601088-3"/>
    </source>
</evidence>
<dbReference type="GO" id="GO:0016616">
    <property type="term" value="F:oxidoreductase activity, acting on the CH-OH group of donors, NAD or NADP as acceptor"/>
    <property type="evidence" value="ECO:0007669"/>
    <property type="project" value="InterPro"/>
</dbReference>
<keyword evidence="3 10" id="KW-0378">Hydrolase</keyword>
<accession>A0AAP1RQW8</accession>
<dbReference type="InterPro" id="IPR036291">
    <property type="entry name" value="NAD(P)-bd_dom_sf"/>
</dbReference>
<evidence type="ECO:0000256" key="4">
    <source>
        <dbReference type="ARBA" id="ARBA00023027"/>
    </source>
</evidence>
<feature type="domain" description="Glycosyl hydrolase family 4 C-terminal" evidence="11">
    <location>
        <begin position="195"/>
        <end position="410"/>
    </location>
</feature>
<dbReference type="InterPro" id="IPR015955">
    <property type="entry name" value="Lactate_DH/Glyco_Ohase_4_C"/>
</dbReference>
<feature type="binding site" evidence="7">
    <location>
        <position position="94"/>
    </location>
    <ligand>
        <name>substrate</name>
    </ligand>
</feature>
<evidence type="ECO:0000256" key="1">
    <source>
        <dbReference type="ARBA" id="ARBA00010141"/>
    </source>
</evidence>
<feature type="binding site" evidence="8">
    <location>
        <position position="200"/>
    </location>
    <ligand>
        <name>Mn(2+)</name>
        <dbReference type="ChEBI" id="CHEBI:29035"/>
    </ligand>
</feature>
<dbReference type="Gene3D" id="3.40.50.720">
    <property type="entry name" value="NAD(P)-binding Rossmann-like Domain"/>
    <property type="match status" value="1"/>
</dbReference>
<dbReference type="GO" id="GO:0004553">
    <property type="term" value="F:hydrolase activity, hydrolyzing O-glycosyl compounds"/>
    <property type="evidence" value="ECO:0007669"/>
    <property type="project" value="InterPro"/>
</dbReference>
<keyword evidence="6 10" id="KW-0326">Glycosidase</keyword>
<dbReference type="PRINTS" id="PR00732">
    <property type="entry name" value="GLHYDRLASE4"/>
</dbReference>
<dbReference type="Gene3D" id="3.90.110.10">
    <property type="entry name" value="Lactate dehydrogenase/glycoside hydrolase, family 4, C-terminal"/>
    <property type="match status" value="1"/>
</dbReference>
<feature type="binding site" evidence="7">
    <location>
        <position position="148"/>
    </location>
    <ligand>
        <name>substrate</name>
    </ligand>
</feature>
<evidence type="ECO:0000256" key="6">
    <source>
        <dbReference type="ARBA" id="ARBA00023295"/>
    </source>
</evidence>
<comment type="cofactor">
    <cofactor evidence="10">
        <name>NAD(+)</name>
        <dbReference type="ChEBI" id="CHEBI:57540"/>
    </cofactor>
    <text evidence="10">Binds 1 NAD(+) per subunit.</text>
</comment>
<sequence>MSLKLVVIGGGSSYTPEIIEGIIKRSESLPISEITLVDVEDGIEKLNIVGELSQRMIKKSGINIRLNWTLDRREALKEADFVSTQIRVGGLEARKQDERIPLKYGYIGQETNGAGGIFKAFRTIPVLLDISKDIAEICPDAWMINFTNPAGIITEALLKHGQHSKVIGVCNIPYNMKHSVSEILKVAPEKVFIEFTGMNHFVFGTKVQVDGEDRIDEVLEELKKGNEGYSPANIVNLGWSSLFLDTFRMLPNPYHQYYFQTNDVLKNDLEAYTNNGTRAEQVMELENSLFKLYEDETLDIKPEELEKRGGAYYSDVACTLMDSLFNDRRDIQTVNVMNEGAIDDLPDDTVIEVNCIITKNGPKPVKIGTLPIAVAGWIKQMKHFEELVIESAITGDYNIAYLAMMNNILVRDEIDAKTMLDELLEAHSAYLPQFK</sequence>
<dbReference type="InterPro" id="IPR022616">
    <property type="entry name" value="Glyco_hydro_4_C"/>
</dbReference>
<gene>
    <name evidence="12" type="ORF">PYH69_02405</name>
</gene>
<dbReference type="AlphaFoldDB" id="A0AAP1RQW8"/>
<comment type="similarity">
    <text evidence="1 10">Belongs to the glycosyl hydrolase 4 family.</text>
</comment>
<keyword evidence="2 8" id="KW-0479">Metal-binding</keyword>
<evidence type="ECO:0000313" key="12">
    <source>
        <dbReference type="EMBL" id="WHI60499.1"/>
    </source>
</evidence>
<protein>
    <submittedName>
        <fullName evidence="12">6-phospho-beta-glucosidase</fullName>
    </submittedName>
</protein>
<proteinExistence type="inferred from homology"/>
<keyword evidence="8" id="KW-0170">Cobalt</keyword>
<evidence type="ECO:0000259" key="11">
    <source>
        <dbReference type="Pfam" id="PF11975"/>
    </source>
</evidence>
<keyword evidence="4 10" id="KW-0520">NAD</keyword>
<dbReference type="EMBL" id="CP118848">
    <property type="protein sequence ID" value="WHI60499.1"/>
    <property type="molecule type" value="Genomic_DNA"/>
</dbReference>
<evidence type="ECO:0000256" key="10">
    <source>
        <dbReference type="RuleBase" id="RU361152"/>
    </source>
</evidence>
<keyword evidence="8" id="KW-0408">Iron</keyword>
<evidence type="ECO:0000313" key="13">
    <source>
        <dbReference type="Proteomes" id="UP001223261"/>
    </source>
</evidence>
<dbReference type="SUPFAM" id="SSF51735">
    <property type="entry name" value="NAD(P)-binding Rossmann-fold domains"/>
    <property type="match status" value="1"/>
</dbReference>
<dbReference type="RefSeq" id="WP_194200651.1">
    <property type="nucleotide sequence ID" value="NZ_CP118848.1"/>
</dbReference>
<dbReference type="GO" id="GO:0005975">
    <property type="term" value="P:carbohydrate metabolic process"/>
    <property type="evidence" value="ECO:0007669"/>
    <property type="project" value="InterPro"/>
</dbReference>
<dbReference type="PROSITE" id="PS01324">
    <property type="entry name" value="GLYCOSYL_HYDROL_F4"/>
    <property type="match status" value="1"/>
</dbReference>
<dbReference type="PANTHER" id="PTHR32092:SF5">
    <property type="entry name" value="6-PHOSPHO-BETA-GLUCOSIDASE"/>
    <property type="match status" value="1"/>
</dbReference>
<name>A0AAP1RQW8_MAMLE</name>
<evidence type="ECO:0000256" key="3">
    <source>
        <dbReference type="ARBA" id="ARBA00022801"/>
    </source>
</evidence>
<keyword evidence="5 8" id="KW-0464">Manganese</keyword>
<evidence type="ECO:0000256" key="7">
    <source>
        <dbReference type="PIRSR" id="PIRSR601088-2"/>
    </source>
</evidence>
<dbReference type="InterPro" id="IPR001088">
    <property type="entry name" value="Glyco_hydro_4"/>
</dbReference>
<organism evidence="12 13">
    <name type="scientific">Mammaliicoccus lentus</name>
    <name type="common">Staphylococcus lentus</name>
    <dbReference type="NCBI Taxonomy" id="42858"/>
    <lineage>
        <taxon>Bacteria</taxon>
        <taxon>Bacillati</taxon>
        <taxon>Bacillota</taxon>
        <taxon>Bacilli</taxon>
        <taxon>Bacillales</taxon>
        <taxon>Staphylococcaceae</taxon>
        <taxon>Mammaliicoccus</taxon>
    </lineage>
</organism>
<dbReference type="Pfam" id="PF02056">
    <property type="entry name" value="Glyco_hydro_4"/>
    <property type="match status" value="1"/>
</dbReference>
<dbReference type="SUPFAM" id="SSF56327">
    <property type="entry name" value="LDH C-terminal domain-like"/>
    <property type="match status" value="1"/>
</dbReference>
<dbReference type="Pfam" id="PF11975">
    <property type="entry name" value="Glyco_hydro_4C"/>
    <property type="match status" value="1"/>
</dbReference>
<reference evidence="12" key="1">
    <citation type="journal article" date="2023" name="Antibiotics">
        <title>Prevalence and Molecular Characterization of Methicillin-Resistant Staphylococci (MRS) and Mammaliicocci (MRM) in Dromedary Camels from Algeria: First Detection of SCCmec-mecC Hybrid in Methicillin-Resistant Mammaliicoccus lentus.</title>
        <authorList>
            <person name="Belhout C."/>
            <person name="Boyen F."/>
            <person name="Vereecke N."/>
            <person name="Theuns S."/>
            <person name="Taibi N."/>
            <person name="Stegger M."/>
            <person name="de la Fe-Rodriguez P.Y."/>
            <person name="Bouayad L."/>
            <person name="Elgroud R."/>
            <person name="Butaye P."/>
        </authorList>
    </citation>
    <scope>NUCLEOTIDE SEQUENCE</scope>
    <source>
        <strain evidence="12">7048</strain>
    </source>
</reference>
<dbReference type="CDD" id="cd05296">
    <property type="entry name" value="GH4_P_beta_glucosidase"/>
    <property type="match status" value="1"/>
</dbReference>
<dbReference type="PANTHER" id="PTHR32092">
    <property type="entry name" value="6-PHOSPHO-BETA-GLUCOSIDASE-RELATED"/>
    <property type="match status" value="1"/>
</dbReference>
<dbReference type="InterPro" id="IPR019802">
    <property type="entry name" value="GlycHydrolase_4_CS"/>
</dbReference>
<feature type="site" description="Increases basicity of active site Tyr" evidence="9">
    <location>
        <position position="110"/>
    </location>
</feature>
<evidence type="ECO:0000256" key="2">
    <source>
        <dbReference type="ARBA" id="ARBA00022723"/>
    </source>
</evidence>